<reference evidence="1 2" key="1">
    <citation type="submission" date="2016-09" db="EMBL/GenBank/DDBJ databases">
        <title>Couchioplanes caeruleus draft genome sequence.</title>
        <authorList>
            <person name="Sheehan J."/>
            <person name="Caffrey P."/>
        </authorList>
    </citation>
    <scope>NUCLEOTIDE SEQUENCE [LARGE SCALE GENOMIC DNA]</scope>
    <source>
        <strain evidence="1 2">DSM 43634</strain>
    </source>
</reference>
<sequence>MLYQPSMYSNIACRAVSRVGQARRCSSSVSIVAKNDSATALSPHNSTISALNSGVNTRRGLRDRFLLTLSMMLDILPETQIP</sequence>
<gene>
    <name evidence="1" type="ORF">BG844_23990</name>
</gene>
<dbReference type="AlphaFoldDB" id="A0A1K0FG65"/>
<comment type="caution">
    <text evidence="1">The sequence shown here is derived from an EMBL/GenBank/DDBJ whole genome shotgun (WGS) entry which is preliminary data.</text>
</comment>
<dbReference type="Proteomes" id="UP000182486">
    <property type="component" value="Unassembled WGS sequence"/>
</dbReference>
<accession>A0A1K0FG65</accession>
<dbReference type="EMBL" id="MEIA01000271">
    <property type="protein sequence ID" value="OJF11839.1"/>
    <property type="molecule type" value="Genomic_DNA"/>
</dbReference>
<evidence type="ECO:0000313" key="2">
    <source>
        <dbReference type="Proteomes" id="UP000182486"/>
    </source>
</evidence>
<keyword evidence="2" id="KW-1185">Reference proteome</keyword>
<proteinExistence type="predicted"/>
<name>A0A1K0FG65_9ACTN</name>
<evidence type="ECO:0000313" key="1">
    <source>
        <dbReference type="EMBL" id="OJF11839.1"/>
    </source>
</evidence>
<protein>
    <submittedName>
        <fullName evidence="1">Uncharacterized protein</fullName>
    </submittedName>
</protein>
<organism evidence="1 2">
    <name type="scientific">Couchioplanes caeruleus subsp. caeruleus</name>
    <dbReference type="NCBI Taxonomy" id="56427"/>
    <lineage>
        <taxon>Bacteria</taxon>
        <taxon>Bacillati</taxon>
        <taxon>Actinomycetota</taxon>
        <taxon>Actinomycetes</taxon>
        <taxon>Micromonosporales</taxon>
        <taxon>Micromonosporaceae</taxon>
        <taxon>Couchioplanes</taxon>
    </lineage>
</organism>